<comment type="caution">
    <text evidence="2">The sequence shown here is derived from an EMBL/GenBank/DDBJ whole genome shotgun (WGS) entry which is preliminary data.</text>
</comment>
<keyword evidence="3" id="KW-1185">Reference proteome</keyword>
<evidence type="ECO:0000313" key="2">
    <source>
        <dbReference type="EMBL" id="GGG03695.1"/>
    </source>
</evidence>
<reference evidence="2" key="2">
    <citation type="submission" date="2020-09" db="EMBL/GenBank/DDBJ databases">
        <authorList>
            <person name="Sun Q."/>
            <person name="Zhou Y."/>
        </authorList>
    </citation>
    <scope>NUCLEOTIDE SEQUENCE</scope>
    <source>
        <strain evidence="2">CGMCC 1.16134</strain>
    </source>
</reference>
<evidence type="ECO:0000313" key="3">
    <source>
        <dbReference type="Proteomes" id="UP000637643"/>
    </source>
</evidence>
<reference evidence="2" key="1">
    <citation type="journal article" date="2014" name="Int. J. Syst. Evol. Microbiol.">
        <title>Complete genome sequence of Corynebacterium casei LMG S-19264T (=DSM 44701T), isolated from a smear-ripened cheese.</title>
        <authorList>
            <consortium name="US DOE Joint Genome Institute (JGI-PGF)"/>
            <person name="Walter F."/>
            <person name="Albersmeier A."/>
            <person name="Kalinowski J."/>
            <person name="Ruckert C."/>
        </authorList>
    </citation>
    <scope>NUCLEOTIDE SEQUENCE</scope>
    <source>
        <strain evidence="2">CGMCC 1.16134</strain>
    </source>
</reference>
<evidence type="ECO:0000256" key="1">
    <source>
        <dbReference type="SAM" id="SignalP"/>
    </source>
</evidence>
<organism evidence="2 3">
    <name type="scientific">Paenibacillus albidus</name>
    <dbReference type="NCBI Taxonomy" id="2041023"/>
    <lineage>
        <taxon>Bacteria</taxon>
        <taxon>Bacillati</taxon>
        <taxon>Bacillota</taxon>
        <taxon>Bacilli</taxon>
        <taxon>Bacillales</taxon>
        <taxon>Paenibacillaceae</taxon>
        <taxon>Paenibacillus</taxon>
    </lineage>
</organism>
<dbReference type="AlphaFoldDB" id="A0A917FUH5"/>
<accession>A0A917FUH5</accession>
<sequence>MKTNRKVVIAFLAFFVIASSFKVSSNAYESINPNINESDNQVDVLEKRLKNLEPIEPTQMNELPSQLEEEKLYPSQTVSILEVIHNGTQIPCKVIKELPEYKRPVYDKTWHSTYWGGRWSYIPTRMYYALHRLFTTYDIGLSGQLQFQGNVGIDFPIFQSETALDLYMVVFQTTVSKVYTKGNQIIVVGKPKRTGVEVITITTGDIQPSNKEEMLLVQLATDSGYEIDYSLISYVPPDFWLKQKQKQKQKHKHQ</sequence>
<proteinExistence type="predicted"/>
<protein>
    <submittedName>
        <fullName evidence="2">Uncharacterized protein</fullName>
    </submittedName>
</protein>
<feature type="signal peptide" evidence="1">
    <location>
        <begin position="1"/>
        <end position="27"/>
    </location>
</feature>
<name>A0A917FUH5_9BACL</name>
<keyword evidence="1" id="KW-0732">Signal</keyword>
<dbReference type="RefSeq" id="WP_229696392.1">
    <property type="nucleotide sequence ID" value="NZ_BMKR01000036.1"/>
</dbReference>
<dbReference type="EMBL" id="BMKR01000036">
    <property type="protein sequence ID" value="GGG03695.1"/>
    <property type="molecule type" value="Genomic_DNA"/>
</dbReference>
<gene>
    <name evidence="2" type="ORF">GCM10010912_55540</name>
</gene>
<feature type="chain" id="PRO_5037298327" evidence="1">
    <location>
        <begin position="28"/>
        <end position="254"/>
    </location>
</feature>
<dbReference type="Proteomes" id="UP000637643">
    <property type="component" value="Unassembled WGS sequence"/>
</dbReference>